<proteinExistence type="predicted"/>
<gene>
    <name evidence="1" type="ORF">AMORRO_LOCUS12720</name>
</gene>
<name>A0A9N9HXV9_9GLOM</name>
<sequence>DSSSPDDKDIRILQEKNKEIFKSNKRILRSKELWESKEKQ</sequence>
<feature type="non-terminal residue" evidence="1">
    <location>
        <position position="40"/>
    </location>
</feature>
<organism evidence="1 2">
    <name type="scientific">Acaulospora morrowiae</name>
    <dbReference type="NCBI Taxonomy" id="94023"/>
    <lineage>
        <taxon>Eukaryota</taxon>
        <taxon>Fungi</taxon>
        <taxon>Fungi incertae sedis</taxon>
        <taxon>Mucoromycota</taxon>
        <taxon>Glomeromycotina</taxon>
        <taxon>Glomeromycetes</taxon>
        <taxon>Diversisporales</taxon>
        <taxon>Acaulosporaceae</taxon>
        <taxon>Acaulospora</taxon>
    </lineage>
</organism>
<accession>A0A9N9HXV9</accession>
<feature type="non-terminal residue" evidence="1">
    <location>
        <position position="1"/>
    </location>
</feature>
<reference evidence="1" key="1">
    <citation type="submission" date="2021-06" db="EMBL/GenBank/DDBJ databases">
        <authorList>
            <person name="Kallberg Y."/>
            <person name="Tangrot J."/>
            <person name="Rosling A."/>
        </authorList>
    </citation>
    <scope>NUCLEOTIDE SEQUENCE</scope>
    <source>
        <strain evidence="1">CL551</strain>
    </source>
</reference>
<dbReference type="AlphaFoldDB" id="A0A9N9HXV9"/>
<comment type="caution">
    <text evidence="1">The sequence shown here is derived from an EMBL/GenBank/DDBJ whole genome shotgun (WGS) entry which is preliminary data.</text>
</comment>
<evidence type="ECO:0000313" key="2">
    <source>
        <dbReference type="Proteomes" id="UP000789342"/>
    </source>
</evidence>
<keyword evidence="2" id="KW-1185">Reference proteome</keyword>
<dbReference type="EMBL" id="CAJVPV010019580">
    <property type="protein sequence ID" value="CAG8711585.1"/>
    <property type="molecule type" value="Genomic_DNA"/>
</dbReference>
<protein>
    <submittedName>
        <fullName evidence="1">1412_t:CDS:1</fullName>
    </submittedName>
</protein>
<dbReference type="Proteomes" id="UP000789342">
    <property type="component" value="Unassembled WGS sequence"/>
</dbReference>
<evidence type="ECO:0000313" key="1">
    <source>
        <dbReference type="EMBL" id="CAG8711585.1"/>
    </source>
</evidence>